<evidence type="ECO:0000313" key="3">
    <source>
        <dbReference type="Proteomes" id="UP000290540"/>
    </source>
</evidence>
<comment type="caution">
    <text evidence="2">The sequence shown here is derived from an EMBL/GenBank/DDBJ whole genome shotgun (WGS) entry which is preliminary data.</text>
</comment>
<feature type="chain" id="PRO_5020614086" evidence="1">
    <location>
        <begin position="19"/>
        <end position="64"/>
    </location>
</feature>
<sequence>MKITSIAIMAFLSAIATAQTGSKWLSYCKGASQDLGKSLCKKKGGTWGLVQTLQRDTGAGAAIT</sequence>
<evidence type="ECO:0000256" key="1">
    <source>
        <dbReference type="SAM" id="SignalP"/>
    </source>
</evidence>
<protein>
    <submittedName>
        <fullName evidence="2">Uncharacterized protein</fullName>
    </submittedName>
</protein>
<accession>A0A4Q2UY66</accession>
<organism evidence="2 3">
    <name type="scientific">Fusarium oxysporum f. sp. narcissi</name>
    <dbReference type="NCBI Taxonomy" id="451672"/>
    <lineage>
        <taxon>Eukaryota</taxon>
        <taxon>Fungi</taxon>
        <taxon>Dikarya</taxon>
        <taxon>Ascomycota</taxon>
        <taxon>Pezizomycotina</taxon>
        <taxon>Sordariomycetes</taxon>
        <taxon>Hypocreomycetidae</taxon>
        <taxon>Hypocreales</taxon>
        <taxon>Nectriaceae</taxon>
        <taxon>Fusarium</taxon>
        <taxon>Fusarium oxysporum species complex</taxon>
    </lineage>
</organism>
<proteinExistence type="predicted"/>
<keyword evidence="1" id="KW-0732">Signal</keyword>
<name>A0A4Q2UY66_FUSOX</name>
<dbReference type="EMBL" id="MQTW01000814">
    <property type="protein sequence ID" value="RYC79012.1"/>
    <property type="molecule type" value="Genomic_DNA"/>
</dbReference>
<evidence type="ECO:0000313" key="2">
    <source>
        <dbReference type="EMBL" id="RYC79012.1"/>
    </source>
</evidence>
<feature type="signal peptide" evidence="1">
    <location>
        <begin position="1"/>
        <end position="18"/>
    </location>
</feature>
<dbReference type="Proteomes" id="UP000290540">
    <property type="component" value="Unassembled WGS sequence"/>
</dbReference>
<dbReference type="AlphaFoldDB" id="A0A4Q2UY66"/>
<gene>
    <name evidence="2" type="ORF">BFJ63_vAg18113</name>
</gene>
<reference evidence="2 3" key="1">
    <citation type="submission" date="2016-12" db="EMBL/GenBank/DDBJ databases">
        <title>Draft genome sequence of Fusarium oxysporum causing rot on Narcissus.</title>
        <authorList>
            <person name="Armitage A.D."/>
            <person name="Taylor A."/>
            <person name="Clarkson J.P."/>
            <person name="Harrison R.J."/>
            <person name="Jackson A.C."/>
        </authorList>
    </citation>
    <scope>NUCLEOTIDE SEQUENCE [LARGE SCALE GENOMIC DNA]</scope>
    <source>
        <strain evidence="2 3">N139</strain>
    </source>
</reference>